<dbReference type="GO" id="GO:0046872">
    <property type="term" value="F:metal ion binding"/>
    <property type="evidence" value="ECO:0007669"/>
    <property type="project" value="UniProtKB-KW"/>
</dbReference>
<dbReference type="PANTHER" id="PTHR32329">
    <property type="entry name" value="BIFUNCTIONAL PROTEIN [INCLUDES 2-HYDROXYACYL-COA DEHYDRATASE (N-TER) AND ITS ACTIVATOR DOMAIN (C_TERM)-RELATED"/>
    <property type="match status" value="1"/>
</dbReference>
<comment type="caution">
    <text evidence="6">The sequence shown here is derived from an EMBL/GenBank/DDBJ whole genome shotgun (WGS) entry which is preliminary data.</text>
</comment>
<dbReference type="InterPro" id="IPR043129">
    <property type="entry name" value="ATPase_NBD"/>
</dbReference>
<dbReference type="GO" id="GO:0016787">
    <property type="term" value="F:hydrolase activity"/>
    <property type="evidence" value="ECO:0007669"/>
    <property type="project" value="UniProtKB-KW"/>
</dbReference>
<keyword evidence="2" id="KW-0479">Metal-binding</keyword>
<feature type="domain" description="ATPase BadF/BadG/BcrA/BcrD type" evidence="5">
    <location>
        <begin position="1"/>
        <end position="132"/>
    </location>
</feature>
<name>A0A644YWW2_9ZZZZ</name>
<evidence type="ECO:0000256" key="3">
    <source>
        <dbReference type="ARBA" id="ARBA00023004"/>
    </source>
</evidence>
<keyword evidence="6" id="KW-0378">Hydrolase</keyword>
<gene>
    <name evidence="6" type="primary">fldI_5</name>
    <name evidence="6" type="ORF">SDC9_79423</name>
</gene>
<keyword evidence="3" id="KW-0408">Iron</keyword>
<organism evidence="6">
    <name type="scientific">bioreactor metagenome</name>
    <dbReference type="NCBI Taxonomy" id="1076179"/>
    <lineage>
        <taxon>unclassified sequences</taxon>
        <taxon>metagenomes</taxon>
        <taxon>ecological metagenomes</taxon>
    </lineage>
</organism>
<evidence type="ECO:0000256" key="2">
    <source>
        <dbReference type="ARBA" id="ARBA00022723"/>
    </source>
</evidence>
<dbReference type="PANTHER" id="PTHR32329:SF2">
    <property type="entry name" value="BIFUNCTIONAL PROTEIN [INCLUDES 2-HYDROXYACYL-COA DEHYDRATASE (N-TER) AND ITS ACTIVATOR DOMAIN (C_TERM)"/>
    <property type="match status" value="1"/>
</dbReference>
<dbReference type="SUPFAM" id="SSF53067">
    <property type="entry name" value="Actin-like ATPase domain"/>
    <property type="match status" value="1"/>
</dbReference>
<dbReference type="AlphaFoldDB" id="A0A644YWW2"/>
<comment type="cofactor">
    <cofactor evidence="1">
        <name>[4Fe-4S] cluster</name>
        <dbReference type="ChEBI" id="CHEBI:49883"/>
    </cofactor>
</comment>
<reference evidence="6" key="1">
    <citation type="submission" date="2019-08" db="EMBL/GenBank/DDBJ databases">
        <authorList>
            <person name="Kucharzyk K."/>
            <person name="Murdoch R.W."/>
            <person name="Higgins S."/>
            <person name="Loffler F."/>
        </authorList>
    </citation>
    <scope>NUCLEOTIDE SEQUENCE</scope>
</reference>
<accession>A0A644YWW2</accession>
<evidence type="ECO:0000256" key="1">
    <source>
        <dbReference type="ARBA" id="ARBA00001966"/>
    </source>
</evidence>
<dbReference type="InterPro" id="IPR002731">
    <property type="entry name" value="ATPase_BadF"/>
</dbReference>
<sequence length="142" mass="15043">MNDKCAAGTGRFLDMMARTMEISLEEMSELGLKWSGDVTISNMCTVFAESEVVSLVAQDTPPADIIHGLNKSVAGKTVSLVKRLGGESEYIMTGGVARNKGIVEAIEQKLGEKLFISDDSQLCGAIGAALIGMESVVTDIID</sequence>
<evidence type="ECO:0000313" key="6">
    <source>
        <dbReference type="EMBL" id="MPM32857.1"/>
    </source>
</evidence>
<dbReference type="EC" id="3.6.1.-" evidence="6"/>
<dbReference type="NCBIfam" id="TIGR00241">
    <property type="entry name" value="CoA_E_activ"/>
    <property type="match status" value="1"/>
</dbReference>
<dbReference type="EMBL" id="VSSQ01006484">
    <property type="protein sequence ID" value="MPM32857.1"/>
    <property type="molecule type" value="Genomic_DNA"/>
</dbReference>
<protein>
    <submittedName>
        <fullName evidence="6">(R)-phenyllactate dehydratase activator</fullName>
        <ecNumber evidence="6">3.6.1.-</ecNumber>
    </submittedName>
</protein>
<evidence type="ECO:0000259" key="5">
    <source>
        <dbReference type="Pfam" id="PF01869"/>
    </source>
</evidence>
<dbReference type="Gene3D" id="3.30.420.40">
    <property type="match status" value="2"/>
</dbReference>
<dbReference type="InterPro" id="IPR008275">
    <property type="entry name" value="CoA_E_activase_dom"/>
</dbReference>
<dbReference type="GO" id="GO:0051536">
    <property type="term" value="F:iron-sulfur cluster binding"/>
    <property type="evidence" value="ECO:0007669"/>
    <property type="project" value="UniProtKB-KW"/>
</dbReference>
<dbReference type="Pfam" id="PF01869">
    <property type="entry name" value="BcrAD_BadFG"/>
    <property type="match status" value="1"/>
</dbReference>
<evidence type="ECO:0000256" key="4">
    <source>
        <dbReference type="ARBA" id="ARBA00023014"/>
    </source>
</evidence>
<proteinExistence type="predicted"/>
<dbReference type="InterPro" id="IPR051805">
    <property type="entry name" value="Dehydratase_Activator_Redct"/>
</dbReference>
<keyword evidence="4" id="KW-0411">Iron-sulfur</keyword>